<dbReference type="GO" id="GO:0016791">
    <property type="term" value="F:phosphatase activity"/>
    <property type="evidence" value="ECO:0007669"/>
    <property type="project" value="UniProtKB-ARBA"/>
</dbReference>
<feature type="non-terminal residue" evidence="3">
    <location>
        <position position="1"/>
    </location>
</feature>
<dbReference type="KEGG" id="mis:MICPUN_73443"/>
<dbReference type="Pfam" id="PF00782">
    <property type="entry name" value="DSPc"/>
    <property type="match status" value="1"/>
</dbReference>
<dbReference type="OrthoDB" id="165342at2759"/>
<dbReference type="STRING" id="296587.C1E8I0"/>
<keyword evidence="4" id="KW-1185">Reference proteome</keyword>
<evidence type="ECO:0000259" key="1">
    <source>
        <dbReference type="PROSITE" id="PS50054"/>
    </source>
</evidence>
<feature type="non-terminal residue" evidence="3">
    <location>
        <position position="169"/>
    </location>
</feature>
<feature type="domain" description="Tyrosine-protein phosphatase" evidence="1">
    <location>
        <begin position="1"/>
        <end position="112"/>
    </location>
</feature>
<dbReference type="Gene3D" id="3.90.190.10">
    <property type="entry name" value="Protein tyrosine phosphatase superfamily"/>
    <property type="match status" value="1"/>
</dbReference>
<dbReference type="GeneID" id="8244185"/>
<dbReference type="PROSITE" id="PS50056">
    <property type="entry name" value="TYR_PHOSPHATASE_2"/>
    <property type="match status" value="1"/>
</dbReference>
<evidence type="ECO:0000313" key="3">
    <source>
        <dbReference type="EMBL" id="ACO64155.1"/>
    </source>
</evidence>
<sequence>NCVGFVIPNYFEPDLVYKTMWLQDTPDEDISPVLYDCFDFIEEATVERGGRVLVHCSQGVSRSCSVVISYLMWRDGGSYEDTFAAVKEKRGIANPNMGFTCQMLQWAKRIGTEADRAPPHRLYRVAPHNEHDPTYLVAKPCTSCDTTQLDARGAYVVATSNRKAFAWVG</sequence>
<dbReference type="RefSeq" id="XP_002502897.1">
    <property type="nucleotide sequence ID" value="XM_002502851.1"/>
</dbReference>
<protein>
    <recommendedName>
        <fullName evidence="5">Dual specificity phosphatase</fullName>
    </recommendedName>
</protein>
<dbReference type="EMBL" id="CP001327">
    <property type="protein sequence ID" value="ACO64155.1"/>
    <property type="molecule type" value="Genomic_DNA"/>
</dbReference>
<name>C1E8I0_MICCC</name>
<dbReference type="PANTHER" id="PTHR46381:SF2">
    <property type="entry name" value="MAP KINASE PHOSPHATASE"/>
    <property type="match status" value="1"/>
</dbReference>
<dbReference type="InterPro" id="IPR000340">
    <property type="entry name" value="Dual-sp_phosphatase_cat-dom"/>
</dbReference>
<gene>
    <name evidence="3" type="ORF">MICPUN_73443</name>
</gene>
<reference evidence="3 4" key="1">
    <citation type="journal article" date="2009" name="Science">
        <title>Green evolution and dynamic adaptations revealed by genomes of the marine picoeukaryotes Micromonas.</title>
        <authorList>
            <person name="Worden A.Z."/>
            <person name="Lee J.H."/>
            <person name="Mock T."/>
            <person name="Rouze P."/>
            <person name="Simmons M.P."/>
            <person name="Aerts A.L."/>
            <person name="Allen A.E."/>
            <person name="Cuvelier M.L."/>
            <person name="Derelle E."/>
            <person name="Everett M.V."/>
            <person name="Foulon E."/>
            <person name="Grimwood J."/>
            <person name="Gundlach H."/>
            <person name="Henrissat B."/>
            <person name="Napoli C."/>
            <person name="McDonald S.M."/>
            <person name="Parker M.S."/>
            <person name="Rombauts S."/>
            <person name="Salamov A."/>
            <person name="Von Dassow P."/>
            <person name="Badger J.H."/>
            <person name="Coutinho P.M."/>
            <person name="Demir E."/>
            <person name="Dubchak I."/>
            <person name="Gentemann C."/>
            <person name="Eikrem W."/>
            <person name="Gready J.E."/>
            <person name="John U."/>
            <person name="Lanier W."/>
            <person name="Lindquist E.A."/>
            <person name="Lucas S."/>
            <person name="Mayer K.F."/>
            <person name="Moreau H."/>
            <person name="Not F."/>
            <person name="Otillar R."/>
            <person name="Panaud O."/>
            <person name="Pangilinan J."/>
            <person name="Paulsen I."/>
            <person name="Piegu B."/>
            <person name="Poliakov A."/>
            <person name="Robbens S."/>
            <person name="Schmutz J."/>
            <person name="Toulza E."/>
            <person name="Wyss T."/>
            <person name="Zelensky A."/>
            <person name="Zhou K."/>
            <person name="Armbrust E.V."/>
            <person name="Bhattacharya D."/>
            <person name="Goodenough U.W."/>
            <person name="Van de Peer Y."/>
            <person name="Grigoriev I.V."/>
        </authorList>
    </citation>
    <scope>NUCLEOTIDE SEQUENCE [LARGE SCALE GENOMIC DNA]</scope>
    <source>
        <strain evidence="4">RCC299 / NOUM17</strain>
    </source>
</reference>
<dbReference type="SMART" id="SM00195">
    <property type="entry name" value="DSPc"/>
    <property type="match status" value="1"/>
</dbReference>
<evidence type="ECO:0000313" key="4">
    <source>
        <dbReference type="Proteomes" id="UP000002009"/>
    </source>
</evidence>
<proteinExistence type="predicted"/>
<dbReference type="Proteomes" id="UP000002009">
    <property type="component" value="Chromosome 6"/>
</dbReference>
<dbReference type="OMA" id="CAIEVEC"/>
<dbReference type="InterPro" id="IPR020422">
    <property type="entry name" value="TYR_PHOSPHATASE_DUAL_dom"/>
</dbReference>
<dbReference type="SUPFAM" id="SSF52799">
    <property type="entry name" value="(Phosphotyrosine protein) phosphatases II"/>
    <property type="match status" value="1"/>
</dbReference>
<feature type="domain" description="Tyrosine specific protein phosphatases" evidence="2">
    <location>
        <begin position="38"/>
        <end position="90"/>
    </location>
</feature>
<evidence type="ECO:0008006" key="5">
    <source>
        <dbReference type="Google" id="ProtNLM"/>
    </source>
</evidence>
<accession>C1E8I0</accession>
<dbReference type="PROSITE" id="PS50054">
    <property type="entry name" value="TYR_PHOSPHATASE_DUAL"/>
    <property type="match status" value="1"/>
</dbReference>
<dbReference type="CDD" id="cd14498">
    <property type="entry name" value="DSP"/>
    <property type="match status" value="1"/>
</dbReference>
<dbReference type="InParanoid" id="C1E8I0"/>
<dbReference type="PANTHER" id="PTHR46381">
    <property type="entry name" value="MKPA PROTEIN"/>
    <property type="match status" value="1"/>
</dbReference>
<organism evidence="3 4">
    <name type="scientific">Micromonas commoda (strain RCC299 / NOUM17 / CCMP2709)</name>
    <name type="common">Picoplanktonic green alga</name>
    <dbReference type="NCBI Taxonomy" id="296587"/>
    <lineage>
        <taxon>Eukaryota</taxon>
        <taxon>Viridiplantae</taxon>
        <taxon>Chlorophyta</taxon>
        <taxon>Mamiellophyceae</taxon>
        <taxon>Mamiellales</taxon>
        <taxon>Mamiellaceae</taxon>
        <taxon>Micromonas</taxon>
    </lineage>
</organism>
<evidence type="ECO:0000259" key="2">
    <source>
        <dbReference type="PROSITE" id="PS50056"/>
    </source>
</evidence>
<dbReference type="InterPro" id="IPR000387">
    <property type="entry name" value="Tyr_Pase_dom"/>
</dbReference>
<dbReference type="InterPro" id="IPR029021">
    <property type="entry name" value="Prot-tyrosine_phosphatase-like"/>
</dbReference>
<dbReference type="AlphaFoldDB" id="C1E8I0"/>
<dbReference type="eggNOG" id="KOG1716">
    <property type="taxonomic scope" value="Eukaryota"/>
</dbReference>